<comment type="caution">
    <text evidence="2">The sequence shown here is derived from an EMBL/GenBank/DDBJ whole genome shotgun (WGS) entry which is preliminary data.</text>
</comment>
<reference evidence="2 3" key="1">
    <citation type="journal article" date="2015" name="Genome Biol.">
        <title>Comparative genomics of Steinernema reveals deeply conserved gene regulatory networks.</title>
        <authorList>
            <person name="Dillman A.R."/>
            <person name="Macchietto M."/>
            <person name="Porter C.F."/>
            <person name="Rogers A."/>
            <person name="Williams B."/>
            <person name="Antoshechkin I."/>
            <person name="Lee M.M."/>
            <person name="Goodwin Z."/>
            <person name="Lu X."/>
            <person name="Lewis E.E."/>
            <person name="Goodrich-Blair H."/>
            <person name="Stock S.P."/>
            <person name="Adams B.J."/>
            <person name="Sternberg P.W."/>
            <person name="Mortazavi A."/>
        </authorList>
    </citation>
    <scope>NUCLEOTIDE SEQUENCE [LARGE SCALE GENOMIC DNA]</scope>
    <source>
        <strain evidence="2 3">ALL</strain>
    </source>
</reference>
<proteinExistence type="predicted"/>
<dbReference type="Proteomes" id="UP000298663">
    <property type="component" value="Unassembled WGS sequence"/>
</dbReference>
<organism evidence="2 3">
    <name type="scientific">Steinernema carpocapsae</name>
    <name type="common">Entomopathogenic nematode</name>
    <dbReference type="NCBI Taxonomy" id="34508"/>
    <lineage>
        <taxon>Eukaryota</taxon>
        <taxon>Metazoa</taxon>
        <taxon>Ecdysozoa</taxon>
        <taxon>Nematoda</taxon>
        <taxon>Chromadorea</taxon>
        <taxon>Rhabditida</taxon>
        <taxon>Tylenchina</taxon>
        <taxon>Panagrolaimomorpha</taxon>
        <taxon>Strongyloidoidea</taxon>
        <taxon>Steinernematidae</taxon>
        <taxon>Steinernema</taxon>
    </lineage>
</organism>
<dbReference type="AlphaFoldDB" id="A0A4U5NXY4"/>
<keyword evidence="3" id="KW-1185">Reference proteome</keyword>
<feature type="region of interest" description="Disordered" evidence="1">
    <location>
        <begin position="64"/>
        <end position="94"/>
    </location>
</feature>
<feature type="compositionally biased region" description="Basic and acidic residues" evidence="1">
    <location>
        <begin position="64"/>
        <end position="81"/>
    </location>
</feature>
<name>A0A4U5NXY4_STECR</name>
<dbReference type="EMBL" id="AZBU02000003">
    <property type="protein sequence ID" value="TKR88163.1"/>
    <property type="molecule type" value="Genomic_DNA"/>
</dbReference>
<accession>A0A4U5NXY4</accession>
<reference evidence="2 3" key="2">
    <citation type="journal article" date="2019" name="G3 (Bethesda)">
        <title>Hybrid Assembly of the Genome of the Entomopathogenic Nematode Steinernema carpocapsae Identifies the X-Chromosome.</title>
        <authorList>
            <person name="Serra L."/>
            <person name="Macchietto M."/>
            <person name="Macias-Munoz A."/>
            <person name="McGill C.J."/>
            <person name="Rodriguez I.M."/>
            <person name="Rodriguez B."/>
            <person name="Murad R."/>
            <person name="Mortazavi A."/>
        </authorList>
    </citation>
    <scope>NUCLEOTIDE SEQUENCE [LARGE SCALE GENOMIC DNA]</scope>
    <source>
        <strain evidence="2 3">ALL</strain>
    </source>
</reference>
<evidence type="ECO:0000313" key="2">
    <source>
        <dbReference type="EMBL" id="TKR88163.1"/>
    </source>
</evidence>
<protein>
    <submittedName>
        <fullName evidence="2">Uncharacterized protein</fullName>
    </submittedName>
</protein>
<gene>
    <name evidence="2" type="ORF">L596_012449</name>
</gene>
<sequence length="127" mass="14734">MGFIWQQSPFIAIGKEEKKEDGNKESRMSYRISAEGAKNNAECLRASTTCRRSFLTVFWQKRRRGEDCAQKDRRQPKEKSGSSRRGRGKQSLSWKWSAREGRSVVIGLGEDKRAWKAVNRTEFNIVF</sequence>
<evidence type="ECO:0000256" key="1">
    <source>
        <dbReference type="SAM" id="MobiDB-lite"/>
    </source>
</evidence>
<evidence type="ECO:0000313" key="3">
    <source>
        <dbReference type="Proteomes" id="UP000298663"/>
    </source>
</evidence>